<name>A0A6S7BN98_9BURK</name>
<dbReference type="Proteomes" id="UP000494115">
    <property type="component" value="Unassembled WGS sequence"/>
</dbReference>
<proteinExistence type="predicted"/>
<dbReference type="GO" id="GO:0005524">
    <property type="term" value="F:ATP binding"/>
    <property type="evidence" value="ECO:0007669"/>
    <property type="project" value="InterPro"/>
</dbReference>
<keyword evidence="3" id="KW-1185">Reference proteome</keyword>
<dbReference type="SUPFAM" id="SSF52540">
    <property type="entry name" value="P-loop containing nucleoside triphosphate hydrolases"/>
    <property type="match status" value="1"/>
</dbReference>
<reference evidence="2 3" key="1">
    <citation type="submission" date="2020-04" db="EMBL/GenBank/DDBJ databases">
        <authorList>
            <person name="De Canck E."/>
        </authorList>
    </citation>
    <scope>NUCLEOTIDE SEQUENCE [LARGE SCALE GENOMIC DNA]</scope>
    <source>
        <strain evidence="2 3">LMG 28138</strain>
    </source>
</reference>
<organism evidence="2 3">
    <name type="scientific">Pararobbsia alpina</name>
    <dbReference type="NCBI Taxonomy" id="621374"/>
    <lineage>
        <taxon>Bacteria</taxon>
        <taxon>Pseudomonadati</taxon>
        <taxon>Pseudomonadota</taxon>
        <taxon>Betaproteobacteria</taxon>
        <taxon>Burkholderiales</taxon>
        <taxon>Burkholderiaceae</taxon>
        <taxon>Pararobbsia</taxon>
    </lineage>
</organism>
<dbReference type="NCBIfam" id="NF042913">
    <property type="entry name" value="CyRepA1"/>
    <property type="match status" value="1"/>
</dbReference>
<dbReference type="AlphaFoldDB" id="A0A6S7BN98"/>
<evidence type="ECO:0000313" key="2">
    <source>
        <dbReference type="EMBL" id="CAB3806272.1"/>
    </source>
</evidence>
<dbReference type="InterPro" id="IPR003450">
    <property type="entry name" value="Replication_origin-bd"/>
</dbReference>
<dbReference type="InterPro" id="IPR049996">
    <property type="entry name" value="Slr7037-like"/>
</dbReference>
<dbReference type="EMBL" id="CADIKM010000082">
    <property type="protein sequence ID" value="CAB3806272.1"/>
    <property type="molecule type" value="Genomic_DNA"/>
</dbReference>
<dbReference type="GO" id="GO:0006260">
    <property type="term" value="P:DNA replication"/>
    <property type="evidence" value="ECO:0007669"/>
    <property type="project" value="InterPro"/>
</dbReference>
<feature type="domain" description="Replication origin-binding protein" evidence="1">
    <location>
        <begin position="146"/>
        <end position="310"/>
    </location>
</feature>
<evidence type="ECO:0000313" key="3">
    <source>
        <dbReference type="Proteomes" id="UP000494115"/>
    </source>
</evidence>
<dbReference type="GO" id="GO:0003688">
    <property type="term" value="F:DNA replication origin binding"/>
    <property type="evidence" value="ECO:0007669"/>
    <property type="project" value="InterPro"/>
</dbReference>
<dbReference type="InterPro" id="IPR027417">
    <property type="entry name" value="P-loop_NTPase"/>
</dbReference>
<accession>A0A6S7BN98</accession>
<sequence>MITASRFDGLDSRRIRIFSEEPGKDGKESRVITLERELRKAWGHVATDPGAEGMHHSAASYGWALCKKRVRYTPAEMDVDELIGRIRCSGAPIHKKTLAHMGGWMNWLCSQRRSTALLRVGISDGAKHRHIYTPCTELPVLGDVDYRGVILIRAPMGSGKTKGIGLAFSRFAQYSNTVSGDARFVAIVHRVTLVSALVQVLGLTHYRDGKYPITKENAVDVTALGVCLPSINKASLRAIMKECRYLLIDEIAQVLAFLESKKCFEEEGEGSRQAVYGAPQSLIRNATCVIGMDAGVNDRVIKFIEQCRPAGEQIRIYDMAQKDEGLTVKYGYGQKAIQMFYEEANRRLGTGEKLWIGCDSRKQATELHEVLSGLHGGKRFLLITLDTTDRNEQRAFLENADRVSREYDCVIHSPSISSGLSIEHKRKDSAGNVVRDENRDDIVDRHFDHCMFIGSGCSISAADALQMMRRVRYVKTWTVAIYQDNTGPGQTDPREIIAAWEQASAAEGKPTQATPIGRYFAGVEADSNGARIEFANELYWLMEQALFKIERTHQTEGQFDPAVRKEARLKIEMREKSLIVAARDLSNEEAGLLERSANKSDEDRAALERHEIAGLFGSDVFNIAPEMILDAPL</sequence>
<gene>
    <name evidence="2" type="ORF">LMG28138_05789</name>
</gene>
<evidence type="ECO:0000259" key="1">
    <source>
        <dbReference type="Pfam" id="PF02399"/>
    </source>
</evidence>
<protein>
    <recommendedName>
        <fullName evidence="1">Replication origin-binding protein domain-containing protein</fullName>
    </recommendedName>
</protein>
<dbReference type="Pfam" id="PF02399">
    <property type="entry name" value="Herpes_ori_bp"/>
    <property type="match status" value="1"/>
</dbReference>